<name>A0A7J9FDK0_9ROSI</name>
<evidence type="ECO:0000313" key="3">
    <source>
        <dbReference type="Proteomes" id="UP000593568"/>
    </source>
</evidence>
<keyword evidence="3" id="KW-1185">Reference proteome</keyword>
<comment type="caution">
    <text evidence="2">The sequence shown here is derived from an EMBL/GenBank/DDBJ whole genome shotgun (WGS) entry which is preliminary data.</text>
</comment>
<evidence type="ECO:0000256" key="1">
    <source>
        <dbReference type="SAM" id="Phobius"/>
    </source>
</evidence>
<keyword evidence="1" id="KW-0472">Membrane</keyword>
<keyword evidence="1" id="KW-0812">Transmembrane</keyword>
<protein>
    <submittedName>
        <fullName evidence="2">Uncharacterized protein</fullName>
    </submittedName>
</protein>
<feature type="transmembrane region" description="Helical" evidence="1">
    <location>
        <begin position="42"/>
        <end position="60"/>
    </location>
</feature>
<proteinExistence type="predicted"/>
<accession>A0A7J9FDK0</accession>
<sequence>MERSTLHRSKPSGVVVRIPRSISEQDFSNTKQSAMDTLAARFKLIVLPFLSISLLFFPFLQATDFDYCGQFILKSMQIIKVITL</sequence>
<dbReference type="EMBL" id="JABEZW010000013">
    <property type="protein sequence ID" value="MBA0783248.1"/>
    <property type="molecule type" value="Genomic_DNA"/>
</dbReference>
<reference evidence="2 3" key="1">
    <citation type="journal article" date="2019" name="Genome Biol. Evol.">
        <title>Insights into the evolution of the New World diploid cottons (Gossypium, subgenus Houzingenia) based on genome sequencing.</title>
        <authorList>
            <person name="Grover C.E."/>
            <person name="Arick M.A. 2nd"/>
            <person name="Thrash A."/>
            <person name="Conover J.L."/>
            <person name="Sanders W.S."/>
            <person name="Peterson D.G."/>
            <person name="Frelichowski J.E."/>
            <person name="Scheffler J.A."/>
            <person name="Scheffler B.E."/>
            <person name="Wendel J.F."/>
        </authorList>
    </citation>
    <scope>NUCLEOTIDE SEQUENCE [LARGE SCALE GENOMIC DNA]</scope>
    <source>
        <strain evidence="2">8</strain>
        <tissue evidence="2">Leaf</tissue>
    </source>
</reference>
<dbReference type="AlphaFoldDB" id="A0A7J9FDK0"/>
<dbReference type="Proteomes" id="UP000593568">
    <property type="component" value="Unassembled WGS sequence"/>
</dbReference>
<organism evidence="2 3">
    <name type="scientific">Gossypium trilobum</name>
    <dbReference type="NCBI Taxonomy" id="34281"/>
    <lineage>
        <taxon>Eukaryota</taxon>
        <taxon>Viridiplantae</taxon>
        <taxon>Streptophyta</taxon>
        <taxon>Embryophyta</taxon>
        <taxon>Tracheophyta</taxon>
        <taxon>Spermatophyta</taxon>
        <taxon>Magnoliopsida</taxon>
        <taxon>eudicotyledons</taxon>
        <taxon>Gunneridae</taxon>
        <taxon>Pentapetalae</taxon>
        <taxon>rosids</taxon>
        <taxon>malvids</taxon>
        <taxon>Malvales</taxon>
        <taxon>Malvaceae</taxon>
        <taxon>Malvoideae</taxon>
        <taxon>Gossypium</taxon>
    </lineage>
</organism>
<gene>
    <name evidence="2" type="ORF">Gotri_000998</name>
</gene>
<keyword evidence="1" id="KW-1133">Transmembrane helix</keyword>
<evidence type="ECO:0000313" key="2">
    <source>
        <dbReference type="EMBL" id="MBA0783248.1"/>
    </source>
</evidence>